<dbReference type="KEGG" id="mbak:MSBR3_1862"/>
<reference evidence="2" key="1">
    <citation type="submission" date="2014-07" db="EMBL/GenBank/DDBJ databases">
        <title>Methanogenic archaea and the global carbon cycle.</title>
        <authorList>
            <person name="Henriksen J.R."/>
            <person name="Luke J."/>
            <person name="Reinhart S."/>
            <person name="Benedict M.N."/>
            <person name="Youngblut N.D."/>
            <person name="Metcalf M.E."/>
            <person name="Whitaker R.J."/>
            <person name="Metcalf W.W."/>
        </authorList>
    </citation>
    <scope>NUCLEOTIDE SEQUENCE [LARGE SCALE GENOMIC DNA]</scope>
    <source>
        <strain evidence="2">3</strain>
    </source>
</reference>
<dbReference type="Pfam" id="PF03781">
    <property type="entry name" value="FGE-sulfatase"/>
    <property type="match status" value="1"/>
</dbReference>
<organism evidence="2 3">
    <name type="scientific">Methanosarcina barkeri 3</name>
    <dbReference type="NCBI Taxonomy" id="1434107"/>
    <lineage>
        <taxon>Archaea</taxon>
        <taxon>Methanobacteriati</taxon>
        <taxon>Methanobacteriota</taxon>
        <taxon>Stenosarchaea group</taxon>
        <taxon>Methanomicrobia</taxon>
        <taxon>Methanosarcinales</taxon>
        <taxon>Methanosarcinaceae</taxon>
        <taxon>Methanosarcina</taxon>
    </lineage>
</organism>
<dbReference type="EMBL" id="CP009517">
    <property type="protein sequence ID" value="AKB82440.1"/>
    <property type="molecule type" value="Genomic_DNA"/>
</dbReference>
<dbReference type="InterPro" id="IPR051043">
    <property type="entry name" value="Sulfatase_Mod_Factor_Kinase"/>
</dbReference>
<protein>
    <recommendedName>
        <fullName evidence="1">Sulfatase-modifying factor enzyme-like domain-containing protein</fullName>
    </recommendedName>
</protein>
<keyword evidence="3" id="KW-1185">Reference proteome</keyword>
<dbReference type="GO" id="GO:0120147">
    <property type="term" value="F:formylglycine-generating oxidase activity"/>
    <property type="evidence" value="ECO:0007669"/>
    <property type="project" value="TreeGrafter"/>
</dbReference>
<dbReference type="InterPro" id="IPR005532">
    <property type="entry name" value="SUMF_dom"/>
</dbReference>
<dbReference type="PANTHER" id="PTHR23150:SF19">
    <property type="entry name" value="FORMYLGLYCINE-GENERATING ENZYME"/>
    <property type="match status" value="1"/>
</dbReference>
<dbReference type="Gene3D" id="3.90.1580.10">
    <property type="entry name" value="paralog of FGE (formylglycine-generating enzyme)"/>
    <property type="match status" value="1"/>
</dbReference>
<dbReference type="AlphaFoldDB" id="A0A0E3WXC0"/>
<dbReference type="Proteomes" id="UP000033066">
    <property type="component" value="Chromosome"/>
</dbReference>
<name>A0A0E3WXC0_METBA</name>
<sequence length="68" mass="7846">MEFVLIPAGNFMMGSPSGEEVIYDEAPIHKVTIEDSFYMGKYPVTQNQWKKFKGLILRPSRVKIGRLR</sequence>
<dbReference type="PATRIC" id="fig|1434107.4.peg.2396"/>
<dbReference type="PANTHER" id="PTHR23150">
    <property type="entry name" value="SULFATASE MODIFYING FACTOR 1, 2"/>
    <property type="match status" value="1"/>
</dbReference>
<feature type="domain" description="Sulfatase-modifying factor enzyme-like" evidence="1">
    <location>
        <begin position="2"/>
        <end position="52"/>
    </location>
</feature>
<accession>A0A0E3WXC0</accession>
<gene>
    <name evidence="2" type="ORF">MSBR3_1862</name>
</gene>
<dbReference type="InterPro" id="IPR016187">
    <property type="entry name" value="CTDL_fold"/>
</dbReference>
<dbReference type="HOGENOM" id="CLU_2784037_0_0_2"/>
<proteinExistence type="predicted"/>
<dbReference type="SUPFAM" id="SSF56436">
    <property type="entry name" value="C-type lectin-like"/>
    <property type="match status" value="1"/>
</dbReference>
<dbReference type="STRING" id="1434107.MSBR3_1862"/>
<dbReference type="InterPro" id="IPR042095">
    <property type="entry name" value="SUMF_sf"/>
</dbReference>
<evidence type="ECO:0000313" key="2">
    <source>
        <dbReference type="EMBL" id="AKB82440.1"/>
    </source>
</evidence>
<evidence type="ECO:0000313" key="3">
    <source>
        <dbReference type="Proteomes" id="UP000033066"/>
    </source>
</evidence>
<evidence type="ECO:0000259" key="1">
    <source>
        <dbReference type="Pfam" id="PF03781"/>
    </source>
</evidence>